<evidence type="ECO:0000313" key="3">
    <source>
        <dbReference type="EMBL" id="QPB42753.1"/>
    </source>
</evidence>
<name>A0ABX6UZE6_9PAST</name>
<feature type="domain" description="Nucleotide modification associated" evidence="2">
    <location>
        <begin position="3"/>
        <end position="184"/>
    </location>
</feature>
<dbReference type="Proteomes" id="UP000663069">
    <property type="component" value="Chromosome"/>
</dbReference>
<dbReference type="InterPro" id="IPR041180">
    <property type="entry name" value="Nmad2"/>
</dbReference>
<reference evidence="3 4" key="1">
    <citation type="submission" date="2020-10" db="EMBL/GenBank/DDBJ databases">
        <title>Genome Sequencing of Rodentibacter spp. strain DSM111151.</title>
        <authorList>
            <person name="Benga L."/>
            <person name="Lautwein T."/>
        </authorList>
    </citation>
    <scope>NUCLEOTIDE SEQUENCE [LARGE SCALE GENOMIC DNA]</scope>
    <source>
        <strain evidence="3 4">DSM 111151</strain>
    </source>
</reference>
<protein>
    <recommendedName>
        <fullName evidence="2">Nucleotide modification associated domain-containing protein</fullName>
    </recommendedName>
</protein>
<feature type="region of interest" description="Disordered" evidence="1">
    <location>
        <begin position="183"/>
        <end position="203"/>
    </location>
</feature>
<evidence type="ECO:0000313" key="4">
    <source>
        <dbReference type="Proteomes" id="UP000663069"/>
    </source>
</evidence>
<evidence type="ECO:0000259" key="2">
    <source>
        <dbReference type="Pfam" id="PF18753"/>
    </source>
</evidence>
<dbReference type="EMBL" id="CP063056">
    <property type="protein sequence ID" value="QPB42753.1"/>
    <property type="molecule type" value="Genomic_DNA"/>
</dbReference>
<accession>A0ABX6UZE6</accession>
<dbReference type="Pfam" id="PF18753">
    <property type="entry name" value="Nmad2"/>
    <property type="match status" value="1"/>
</dbReference>
<sequence length="203" mass="23085">MMSYVIPYDYGFAPNPYGGYLTLATCKPNIRKSACIGDIIAATGSCSGSYKDRLIYVGEISEIINIDKYFKDPRFEIKKPNNKNLLSISGDNIYYKERDIWRRIPSKFHDDSHIAHDLKSDNVLICKNFWYFGNKAPEIPKEFKEIIKKGPNHKNIKAVSTISEFMNWLISAYEQGIIGSPSSLDNSNSSKSKQHCYDVSNSC</sequence>
<organism evidence="3 4">
    <name type="scientific">Rodentibacter haemolyticus</name>
    <dbReference type="NCBI Taxonomy" id="2778911"/>
    <lineage>
        <taxon>Bacteria</taxon>
        <taxon>Pseudomonadati</taxon>
        <taxon>Pseudomonadota</taxon>
        <taxon>Gammaproteobacteria</taxon>
        <taxon>Pasteurellales</taxon>
        <taxon>Pasteurellaceae</taxon>
        <taxon>Rodentibacter</taxon>
    </lineage>
</organism>
<gene>
    <name evidence="3" type="ORF">IHV77_01080</name>
</gene>
<evidence type="ECO:0000256" key="1">
    <source>
        <dbReference type="SAM" id="MobiDB-lite"/>
    </source>
</evidence>
<proteinExistence type="predicted"/>
<dbReference type="RefSeq" id="WP_194812331.1">
    <property type="nucleotide sequence ID" value="NZ_CP063056.1"/>
</dbReference>
<keyword evidence="4" id="KW-1185">Reference proteome</keyword>